<dbReference type="KEGG" id="vg:5602017"/>
<name>A6MA98_9CAUD</name>
<keyword evidence="2" id="KW-1185">Reference proteome</keyword>
<gene>
    <name evidence="1" type="ORF">KSY1p034</name>
</gene>
<accession>A6MA98</accession>
<dbReference type="EMBL" id="DQ535032">
    <property type="protein sequence ID" value="ABG21576.1"/>
    <property type="molecule type" value="Genomic_DNA"/>
</dbReference>
<evidence type="ECO:0000313" key="1">
    <source>
        <dbReference type="EMBL" id="ABG21576.1"/>
    </source>
</evidence>
<dbReference type="RefSeq" id="YP_001469032.1">
    <property type="nucleotide sequence ID" value="NC_009817.1"/>
</dbReference>
<organism evidence="1 2">
    <name type="scientific">Lactococcus phage KSY1</name>
    <dbReference type="NCBI Taxonomy" id="2913972"/>
    <lineage>
        <taxon>Viruses</taxon>
        <taxon>Duplodnaviria</taxon>
        <taxon>Heunggongvirae</taxon>
        <taxon>Uroviricota</taxon>
        <taxon>Caudoviricetes</taxon>
        <taxon>Chopinvirus</taxon>
        <taxon>Chopinvirus KSY1</taxon>
    </lineage>
</organism>
<reference evidence="1 2" key="1">
    <citation type="journal article" date="2007" name="Virology">
        <title>KSY1, a lactococcal phage with a T7-like transcription.</title>
        <authorList>
            <person name="Chopin A."/>
            <person name="Deveau H."/>
            <person name="Ehrlich S.D."/>
            <person name="Moineau S."/>
            <person name="Chopin M.C."/>
        </authorList>
    </citation>
    <scope>NUCLEOTIDE SEQUENCE</scope>
</reference>
<evidence type="ECO:0000313" key="2">
    <source>
        <dbReference type="Proteomes" id="UP000000714"/>
    </source>
</evidence>
<protein>
    <submittedName>
        <fullName evidence="1">Gp034</fullName>
    </submittedName>
</protein>
<dbReference type="Proteomes" id="UP000000714">
    <property type="component" value="Segment"/>
</dbReference>
<dbReference type="GeneID" id="5602017"/>
<sequence length="142" mass="16474">MAFFSGFMMRDDKFYAKVFHDTDYLLIDMNTGKEYTSKDDFDLLDEESTRTLRGGIFAYIYSDVLFQVGLALTKQQYRLAKMLHSAVCNYIEQEYFGYESLVESLSIDFSVTVFAGTCRIVDHSNPKKELVKAWKNACDWIS</sequence>
<proteinExistence type="predicted"/>